<dbReference type="OrthoDB" id="9803968at2"/>
<dbReference type="eggNOG" id="COG0318">
    <property type="taxonomic scope" value="Bacteria"/>
</dbReference>
<dbReference type="InterPro" id="IPR045851">
    <property type="entry name" value="AMP-bd_C_sf"/>
</dbReference>
<dbReference type="Gene3D" id="3.30.300.30">
    <property type="match status" value="1"/>
</dbReference>
<dbReference type="SUPFAM" id="SSF56801">
    <property type="entry name" value="Acetyl-CoA synthetase-like"/>
    <property type="match status" value="1"/>
</dbReference>
<dbReference type="InterPro" id="IPR042099">
    <property type="entry name" value="ANL_N_sf"/>
</dbReference>
<dbReference type="PANTHER" id="PTHR43201:SF5">
    <property type="entry name" value="MEDIUM-CHAIN ACYL-COA LIGASE ACSF2, MITOCHONDRIAL"/>
    <property type="match status" value="1"/>
</dbReference>
<dbReference type="InterPro" id="IPR000873">
    <property type="entry name" value="AMP-dep_synth/lig_dom"/>
</dbReference>
<keyword evidence="6" id="KW-1185">Reference proteome</keyword>
<comment type="caution">
    <text evidence="5">The sequence shown here is derived from an EMBL/GenBank/DDBJ whole genome shotgun (WGS) entry which is preliminary data.</text>
</comment>
<dbReference type="InterPro" id="IPR020845">
    <property type="entry name" value="AMP-binding_CS"/>
</dbReference>
<name>L7KNA7_9ACTN</name>
<reference evidence="5 6" key="1">
    <citation type="submission" date="2012-12" db="EMBL/GenBank/DDBJ databases">
        <title>Whole genome shotgun sequence of Gordonia aichiensis NBRC 108223.</title>
        <authorList>
            <person name="Isaki-Nakamura S."/>
            <person name="Hosoyama A."/>
            <person name="Tsuchikane K."/>
            <person name="Ando Y."/>
            <person name="Baba S."/>
            <person name="Ohji S."/>
            <person name="Hamada M."/>
            <person name="Tamura T."/>
            <person name="Yamazoe A."/>
            <person name="Yamazaki S."/>
            <person name="Fujita N."/>
        </authorList>
    </citation>
    <scope>NUCLEOTIDE SEQUENCE [LARGE SCALE GENOMIC DNA]</scope>
    <source>
        <strain evidence="5 6">NBRC 108223</strain>
    </source>
</reference>
<dbReference type="GO" id="GO:0031956">
    <property type="term" value="F:medium-chain fatty acid-CoA ligase activity"/>
    <property type="evidence" value="ECO:0007669"/>
    <property type="project" value="TreeGrafter"/>
</dbReference>
<dbReference type="AlphaFoldDB" id="L7KNA7"/>
<feature type="domain" description="AMP-binding enzyme C-terminal" evidence="4">
    <location>
        <begin position="452"/>
        <end position="527"/>
    </location>
</feature>
<dbReference type="RefSeq" id="WP_005175098.1">
    <property type="nucleotide sequence ID" value="NZ_BANR01000010.1"/>
</dbReference>
<dbReference type="GO" id="GO:0006631">
    <property type="term" value="P:fatty acid metabolic process"/>
    <property type="evidence" value="ECO:0007669"/>
    <property type="project" value="TreeGrafter"/>
</dbReference>
<feature type="domain" description="AMP-dependent synthetase/ligase" evidence="3">
    <location>
        <begin position="40"/>
        <end position="403"/>
    </location>
</feature>
<evidence type="ECO:0000256" key="1">
    <source>
        <dbReference type="ARBA" id="ARBA00006432"/>
    </source>
</evidence>
<evidence type="ECO:0000259" key="3">
    <source>
        <dbReference type="Pfam" id="PF00501"/>
    </source>
</evidence>
<accession>L7KNA7</accession>
<evidence type="ECO:0000313" key="5">
    <source>
        <dbReference type="EMBL" id="GAC49193.1"/>
    </source>
</evidence>
<organism evidence="5 6">
    <name type="scientific">Gordonia aichiensis NBRC 108223</name>
    <dbReference type="NCBI Taxonomy" id="1220583"/>
    <lineage>
        <taxon>Bacteria</taxon>
        <taxon>Bacillati</taxon>
        <taxon>Actinomycetota</taxon>
        <taxon>Actinomycetes</taxon>
        <taxon>Mycobacteriales</taxon>
        <taxon>Gordoniaceae</taxon>
        <taxon>Gordonia</taxon>
    </lineage>
</organism>
<dbReference type="PANTHER" id="PTHR43201">
    <property type="entry name" value="ACYL-COA SYNTHETASE"/>
    <property type="match status" value="1"/>
</dbReference>
<dbReference type="EMBL" id="BANR01000010">
    <property type="protein sequence ID" value="GAC49193.1"/>
    <property type="molecule type" value="Genomic_DNA"/>
</dbReference>
<keyword evidence="2 5" id="KW-0436">Ligase</keyword>
<dbReference type="FunFam" id="3.30.300.30:FF:000008">
    <property type="entry name" value="2,3-dihydroxybenzoate-AMP ligase"/>
    <property type="match status" value="1"/>
</dbReference>
<dbReference type="PROSITE" id="PS00455">
    <property type="entry name" value="AMP_BINDING"/>
    <property type="match status" value="1"/>
</dbReference>
<evidence type="ECO:0000256" key="2">
    <source>
        <dbReference type="ARBA" id="ARBA00022598"/>
    </source>
</evidence>
<dbReference type="InterPro" id="IPR025110">
    <property type="entry name" value="AMP-bd_C"/>
</dbReference>
<evidence type="ECO:0000259" key="4">
    <source>
        <dbReference type="Pfam" id="PF13193"/>
    </source>
</evidence>
<sequence length="537" mass="57736">MSTRANESGEVTQPASRELSYWHATDETPLVHGTVGDLLRTAATTAPDRIAIIDGAPGSERSWTYREFLDLAEQCARDLVEAHDVGSRIGVWAANSPEWLLLQQACALAGMQLVTFNPAYTYAELAFVLRDSGCVVLYHGREHRGVDLAAIAEQCVRDIDTLGATTALDSWAAQSTEHPHPSVVLPTPGETDVAILQYTSGTTGVPKGVLISHHAMVNSANLVARRAGIEAGCVYVNPMPTFHIGSCGTVTLGAVSSVGTQVILPGFDAGRVLELVEKHRATALLAVPTMQIAMLEHPQLQSRDVSSLRVILTGGSIASADLVRRVKQAFGCRFSITFGQTETGGPATQTDPNGPVWEQVETIGRALPHTEVKIVDPLTGETVPIGERGEICSRGPTTMVGYLGRPGDRSLHDDGWLHYGDLGSMDNDGYLRVVGRLKDMIIRGGENISPREIEEIICTHPDVVDAAVVGAPDPVWGEQVAAFVRVREGSLVDETLLADLCSAHLARHKVPKIWRLVDTLPLTASGKVQKFKLREAL</sequence>
<evidence type="ECO:0000313" key="6">
    <source>
        <dbReference type="Proteomes" id="UP000010988"/>
    </source>
</evidence>
<dbReference type="Pfam" id="PF00501">
    <property type="entry name" value="AMP-binding"/>
    <property type="match status" value="1"/>
</dbReference>
<comment type="similarity">
    <text evidence="1">Belongs to the ATP-dependent AMP-binding enzyme family.</text>
</comment>
<gene>
    <name evidence="5" type="ORF">GOACH_10_01610</name>
</gene>
<proteinExistence type="inferred from homology"/>
<dbReference type="Proteomes" id="UP000010988">
    <property type="component" value="Unassembled WGS sequence"/>
</dbReference>
<dbReference type="Pfam" id="PF13193">
    <property type="entry name" value="AMP-binding_C"/>
    <property type="match status" value="1"/>
</dbReference>
<protein>
    <submittedName>
        <fullName evidence="5">Putative fatty-acid--CoA ligase</fullName>
    </submittedName>
</protein>
<dbReference type="Gene3D" id="3.40.50.12780">
    <property type="entry name" value="N-terminal domain of ligase-like"/>
    <property type="match status" value="1"/>
</dbReference>
<dbReference type="STRING" id="1220583.GOACH_10_01610"/>